<sequence length="1087" mass="125031">MASDDEFYYYDDDDDGEDEGEDEEAAADWGGLALEADEDDLGLAEDDPPPRERRAVCWAITEDSLSAAQQEDLSTVMNLLNIKQHHARALFIFHQWKIDRIYDYFDRKGRDCMLREADIVLQEKSNTTPSTSSKCNVCFDDDLSLTDVSTMDCGHCFCNNCWTEHFYAAIDSGKKQIRCMEVNCFAICEEGIVRHLLGQKYPDAAKRFDRFLLESYLENNDFVKWCPSVPHCGRAIRVGTRDTDCEVKCPCGVSFCFNCMEQAHSPCPCTIWKKWSVKNHGESENIKWIVKNTKSCPKCFKPIQKRDGCNLVKCHCGQYLCYLCGGPTGASHTWTSIEGHSCNRFKESNENVDTGRRQLERYTHYCNRFKIHEESYKEHQQKLGPAIKEQVKQLESNCLRPRMIRDGDWLIDAHQRLLWSRQVVSRSYAFAYYMFGGELRTDPAYKRSLAPAQNLFENQQEQLERHVEQLSKVLVTDIPGLPDDKIVQMKQEVVNLAKILETLCGEMYHCIQDELLPLLVEPMDIAMSGLAAIPRARRVTKPKTRRCPGRLPAMASDDECYGYDSDYDYYDEDDVAMEADEDALVEEDTPAPDRPVDCWAITKESLSTAQQQDLSMVMNLLNIKQHHARALLIHHRWKTECICDHFDRKGRDRMLREAGVVLQENNNCRASPSRMMSCMVCFEEFSMSVVSTMECGHYFCNDCWTEYFKTSVDSGKKQIRCMGLKCPAICDEAVVRRLLGRRYPDAARRFDRFLLESYLEDNDFVKWCPSVPHCGRAIRVGGSEQYCEVECPCGVGFCFACAAGAHSPCPCTMWDQWEVKCNGESETVNWILANTKNCPKCYKTIVKEGGCNLVTCKCGQYLCWLCGGATGFAHTWTSIENHSCNRFVEGEKKKVDDAKRHLHRYTHFYDRFKIHGDSYKVEHEKLGPAVEERAKWLQTLQQHALLRDGAWLTEAHQKLLQSRQVLSRSYVFAFYMFGDDYQGKVHKTEQGKVAMAQVLFEDYQEQLERHVERLSKVLATEFSLDPVEEDKILRDKQDALNLAKIVQTHCGEIYKCIQDELLPLLLDTVDIATYRPRGPDKAKEFQP</sequence>
<evidence type="ECO:0000256" key="13">
    <source>
        <dbReference type="PROSITE-ProRule" id="PRU00175"/>
    </source>
</evidence>
<keyword evidence="18" id="KW-1185">Reference proteome</keyword>
<dbReference type="FunFam" id="3.30.40.10:FF:000019">
    <property type="entry name" value="RBR-type E3 ubiquitin transferase"/>
    <property type="match status" value="2"/>
</dbReference>
<feature type="domain" description="RING-type" evidence="15">
    <location>
        <begin position="678"/>
        <end position="727"/>
    </location>
</feature>
<dbReference type="InterPro" id="IPR044066">
    <property type="entry name" value="TRIAD_supradom"/>
</dbReference>
<dbReference type="AlphaFoldDB" id="A0AAD8W6Q4"/>
<comment type="function">
    <text evidence="3">Might act as an E3 ubiquitin-protein ligase, or as part of E3 complex, which accepts ubiquitin from specific E2 ubiquitin-conjugating enzymes and then transfers it to substrates.</text>
</comment>
<dbReference type="CDD" id="cd16773">
    <property type="entry name" value="RING-HC_RBR_TRIAD1"/>
    <property type="match status" value="1"/>
</dbReference>
<gene>
    <name evidence="17" type="ORF">QYE76_063586</name>
</gene>
<reference evidence="17" key="1">
    <citation type="submission" date="2023-07" db="EMBL/GenBank/DDBJ databases">
        <title>A chromosome-level genome assembly of Lolium multiflorum.</title>
        <authorList>
            <person name="Chen Y."/>
            <person name="Copetti D."/>
            <person name="Kolliker R."/>
            <person name="Studer B."/>
        </authorList>
    </citation>
    <scope>NUCLEOTIDE SEQUENCE</scope>
    <source>
        <strain evidence="17">02402/16</strain>
        <tissue evidence="17">Leaf</tissue>
    </source>
</reference>
<dbReference type="InterPro" id="IPR002867">
    <property type="entry name" value="IBR_dom"/>
</dbReference>
<dbReference type="EC" id="2.3.2.31" evidence="6"/>
<dbReference type="InterPro" id="IPR031127">
    <property type="entry name" value="E3_UB_ligase_RBR"/>
</dbReference>
<dbReference type="SMART" id="SM00647">
    <property type="entry name" value="IBR"/>
    <property type="match status" value="3"/>
</dbReference>
<dbReference type="PROSITE" id="PS50089">
    <property type="entry name" value="ZF_RING_2"/>
    <property type="match status" value="2"/>
</dbReference>
<organism evidence="17 18">
    <name type="scientific">Lolium multiflorum</name>
    <name type="common">Italian ryegrass</name>
    <name type="synonym">Lolium perenne subsp. multiflorum</name>
    <dbReference type="NCBI Taxonomy" id="4521"/>
    <lineage>
        <taxon>Eukaryota</taxon>
        <taxon>Viridiplantae</taxon>
        <taxon>Streptophyta</taxon>
        <taxon>Embryophyta</taxon>
        <taxon>Tracheophyta</taxon>
        <taxon>Spermatophyta</taxon>
        <taxon>Magnoliopsida</taxon>
        <taxon>Liliopsida</taxon>
        <taxon>Poales</taxon>
        <taxon>Poaceae</taxon>
        <taxon>BOP clade</taxon>
        <taxon>Pooideae</taxon>
        <taxon>Poodae</taxon>
        <taxon>Poeae</taxon>
        <taxon>Poeae Chloroplast Group 2 (Poeae type)</taxon>
        <taxon>Loliodinae</taxon>
        <taxon>Loliinae</taxon>
        <taxon>Lolium</taxon>
    </lineage>
</organism>
<feature type="domain" description="RING-type" evidence="16">
    <location>
        <begin position="674"/>
        <end position="888"/>
    </location>
</feature>
<keyword evidence="7" id="KW-0808">Transferase</keyword>
<dbReference type="GO" id="GO:0016567">
    <property type="term" value="P:protein ubiquitination"/>
    <property type="evidence" value="ECO:0007669"/>
    <property type="project" value="InterPro"/>
</dbReference>
<keyword evidence="11" id="KW-0833">Ubl conjugation pathway</keyword>
<dbReference type="EMBL" id="JAUUTY010000004">
    <property type="protein sequence ID" value="KAK1645781.1"/>
    <property type="molecule type" value="Genomic_DNA"/>
</dbReference>
<feature type="domain" description="RING-type" evidence="15">
    <location>
        <begin position="135"/>
        <end position="179"/>
    </location>
</feature>
<dbReference type="GO" id="GO:0008270">
    <property type="term" value="F:zinc ion binding"/>
    <property type="evidence" value="ECO:0007669"/>
    <property type="project" value="UniProtKB-KW"/>
</dbReference>
<evidence type="ECO:0000256" key="5">
    <source>
        <dbReference type="ARBA" id="ARBA00005884"/>
    </source>
</evidence>
<evidence type="ECO:0000256" key="3">
    <source>
        <dbReference type="ARBA" id="ARBA00003976"/>
    </source>
</evidence>
<dbReference type="Pfam" id="PF26200">
    <property type="entry name" value="Rcat_RNF216"/>
    <property type="match status" value="2"/>
</dbReference>
<comment type="pathway">
    <text evidence="4">Protein modification; protein ubiquitination.</text>
</comment>
<evidence type="ECO:0000256" key="11">
    <source>
        <dbReference type="ARBA" id="ARBA00022786"/>
    </source>
</evidence>
<dbReference type="PANTHER" id="PTHR11685">
    <property type="entry name" value="RBR FAMILY RING FINGER AND IBR DOMAIN-CONTAINING"/>
    <property type="match status" value="1"/>
</dbReference>
<evidence type="ECO:0000256" key="2">
    <source>
        <dbReference type="ARBA" id="ARBA00001947"/>
    </source>
</evidence>
<evidence type="ECO:0000256" key="10">
    <source>
        <dbReference type="ARBA" id="ARBA00022771"/>
    </source>
</evidence>
<evidence type="ECO:0000256" key="4">
    <source>
        <dbReference type="ARBA" id="ARBA00004906"/>
    </source>
</evidence>
<dbReference type="Proteomes" id="UP001231189">
    <property type="component" value="Unassembled WGS sequence"/>
</dbReference>
<dbReference type="Pfam" id="PF19422">
    <property type="entry name" value="Ariadne"/>
    <property type="match status" value="2"/>
</dbReference>
<dbReference type="InterPro" id="IPR001841">
    <property type="entry name" value="Znf_RING"/>
</dbReference>
<comment type="caution">
    <text evidence="17">The sequence shown here is derived from an EMBL/GenBank/DDBJ whole genome shotgun (WGS) entry which is preliminary data.</text>
</comment>
<keyword evidence="12" id="KW-0862">Zinc</keyword>
<evidence type="ECO:0000256" key="6">
    <source>
        <dbReference type="ARBA" id="ARBA00012251"/>
    </source>
</evidence>
<dbReference type="Pfam" id="PF01485">
    <property type="entry name" value="IBR"/>
    <property type="match status" value="2"/>
</dbReference>
<feature type="region of interest" description="Disordered" evidence="14">
    <location>
        <begin position="1"/>
        <end position="31"/>
    </location>
</feature>
<dbReference type="Pfam" id="PF13923">
    <property type="entry name" value="zf-C3HC4_2"/>
    <property type="match status" value="1"/>
</dbReference>
<evidence type="ECO:0000256" key="8">
    <source>
        <dbReference type="ARBA" id="ARBA00022723"/>
    </source>
</evidence>
<evidence type="ECO:0000256" key="9">
    <source>
        <dbReference type="ARBA" id="ARBA00022737"/>
    </source>
</evidence>
<dbReference type="InterPro" id="IPR013083">
    <property type="entry name" value="Znf_RING/FYVE/PHD"/>
</dbReference>
<evidence type="ECO:0000256" key="7">
    <source>
        <dbReference type="ARBA" id="ARBA00022679"/>
    </source>
</evidence>
<feature type="domain" description="RING-type" evidence="16">
    <location>
        <begin position="131"/>
        <end position="346"/>
    </location>
</feature>
<feature type="compositionally biased region" description="Acidic residues" evidence="14">
    <location>
        <begin position="1"/>
        <end position="26"/>
    </location>
</feature>
<comment type="similarity">
    <text evidence="5">Belongs to the RBR family. Ariadne subfamily.</text>
</comment>
<keyword evidence="9" id="KW-0677">Repeat</keyword>
<protein>
    <recommendedName>
        <fullName evidence="6">RBR-type E3 ubiquitin transferase</fullName>
        <ecNumber evidence="6">2.3.2.31</ecNumber>
    </recommendedName>
</protein>
<evidence type="ECO:0000256" key="12">
    <source>
        <dbReference type="ARBA" id="ARBA00022833"/>
    </source>
</evidence>
<dbReference type="Gene3D" id="3.30.40.10">
    <property type="entry name" value="Zinc/RING finger domain, C3HC4 (zinc finger)"/>
    <property type="match status" value="2"/>
</dbReference>
<dbReference type="CDD" id="cd20346">
    <property type="entry name" value="BRcat_RBR_ANKIB1"/>
    <property type="match status" value="2"/>
</dbReference>
<dbReference type="SMART" id="SM00184">
    <property type="entry name" value="RING"/>
    <property type="match status" value="2"/>
</dbReference>
<evidence type="ECO:0000256" key="1">
    <source>
        <dbReference type="ARBA" id="ARBA00001798"/>
    </source>
</evidence>
<dbReference type="PROSITE" id="PS51873">
    <property type="entry name" value="TRIAD"/>
    <property type="match status" value="2"/>
</dbReference>
<dbReference type="SUPFAM" id="SSF57850">
    <property type="entry name" value="RING/U-box"/>
    <property type="match status" value="6"/>
</dbReference>
<keyword evidence="8" id="KW-0479">Metal-binding</keyword>
<comment type="catalytic activity">
    <reaction evidence="1">
        <text>[E2 ubiquitin-conjugating enzyme]-S-ubiquitinyl-L-cysteine + [acceptor protein]-L-lysine = [E2 ubiquitin-conjugating enzyme]-L-cysteine + [acceptor protein]-N(6)-ubiquitinyl-L-lysine.</text>
        <dbReference type="EC" id="2.3.2.31"/>
    </reaction>
</comment>
<keyword evidence="10 13" id="KW-0863">Zinc-finger</keyword>
<dbReference type="CDD" id="cd22586">
    <property type="entry name" value="Rcat_RBR_ARI1-like"/>
    <property type="match status" value="2"/>
</dbReference>
<dbReference type="InterPro" id="IPR045840">
    <property type="entry name" value="Ariadne"/>
</dbReference>
<dbReference type="GO" id="GO:0061630">
    <property type="term" value="F:ubiquitin protein ligase activity"/>
    <property type="evidence" value="ECO:0007669"/>
    <property type="project" value="UniProtKB-EC"/>
</dbReference>
<evidence type="ECO:0000256" key="14">
    <source>
        <dbReference type="SAM" id="MobiDB-lite"/>
    </source>
</evidence>
<proteinExistence type="inferred from homology"/>
<accession>A0AAD8W6Q4</accession>
<evidence type="ECO:0000313" key="17">
    <source>
        <dbReference type="EMBL" id="KAK1645781.1"/>
    </source>
</evidence>
<dbReference type="Gene3D" id="1.20.120.1750">
    <property type="match status" value="2"/>
</dbReference>
<name>A0AAD8W6Q4_LOLMU</name>
<evidence type="ECO:0000313" key="18">
    <source>
        <dbReference type="Proteomes" id="UP001231189"/>
    </source>
</evidence>
<evidence type="ECO:0000259" key="16">
    <source>
        <dbReference type="PROSITE" id="PS51873"/>
    </source>
</evidence>
<comment type="cofactor">
    <cofactor evidence="2">
        <name>Zn(2+)</name>
        <dbReference type="ChEBI" id="CHEBI:29105"/>
    </cofactor>
</comment>
<evidence type="ECO:0000259" key="15">
    <source>
        <dbReference type="PROSITE" id="PS50089"/>
    </source>
</evidence>